<dbReference type="InterPro" id="IPR011079">
    <property type="entry name" value="Ala_racemase_C"/>
</dbReference>
<keyword evidence="2 4" id="KW-0663">Pyridoxal phosphate</keyword>
<dbReference type="AlphaFoldDB" id="A0A1F7UY22"/>
<feature type="binding site" evidence="4 6">
    <location>
        <position position="317"/>
    </location>
    <ligand>
        <name>substrate</name>
    </ligand>
</feature>
<evidence type="ECO:0000313" key="8">
    <source>
        <dbReference type="EMBL" id="OGL82658.1"/>
    </source>
</evidence>
<dbReference type="HAMAP" id="MF_01201">
    <property type="entry name" value="Ala_racemase"/>
    <property type="match status" value="1"/>
</dbReference>
<dbReference type="GO" id="GO:0005829">
    <property type="term" value="C:cytosol"/>
    <property type="evidence" value="ECO:0007669"/>
    <property type="project" value="TreeGrafter"/>
</dbReference>
<accession>A0A1F7UY22</accession>
<evidence type="ECO:0000313" key="9">
    <source>
        <dbReference type="Proteomes" id="UP000176932"/>
    </source>
</evidence>
<evidence type="ECO:0000256" key="1">
    <source>
        <dbReference type="ARBA" id="ARBA00001933"/>
    </source>
</evidence>
<dbReference type="InterPro" id="IPR020622">
    <property type="entry name" value="Ala_racemase_pyridoxalP-BS"/>
</dbReference>
<dbReference type="InterPro" id="IPR000821">
    <property type="entry name" value="Ala_racemase"/>
</dbReference>
<organism evidence="8 9">
    <name type="scientific">Candidatus Uhrbacteria bacterium RIFCSPLOWO2_01_FULL_53_9</name>
    <dbReference type="NCBI Taxonomy" id="1802403"/>
    <lineage>
        <taxon>Bacteria</taxon>
        <taxon>Candidatus Uhriibacteriota</taxon>
    </lineage>
</organism>
<comment type="catalytic activity">
    <reaction evidence="4">
        <text>L-alanine = D-alanine</text>
        <dbReference type="Rhea" id="RHEA:20249"/>
        <dbReference type="ChEBI" id="CHEBI:57416"/>
        <dbReference type="ChEBI" id="CHEBI:57972"/>
        <dbReference type="EC" id="5.1.1.1"/>
    </reaction>
</comment>
<dbReference type="UniPathway" id="UPA00042">
    <property type="reaction ID" value="UER00497"/>
</dbReference>
<dbReference type="GO" id="GO:0030170">
    <property type="term" value="F:pyridoxal phosphate binding"/>
    <property type="evidence" value="ECO:0007669"/>
    <property type="project" value="UniProtKB-UniRule"/>
</dbReference>
<dbReference type="CDD" id="cd00430">
    <property type="entry name" value="PLPDE_III_AR"/>
    <property type="match status" value="1"/>
</dbReference>
<protein>
    <recommendedName>
        <fullName evidence="4">Alanine racemase</fullName>
        <ecNumber evidence="4">5.1.1.1</ecNumber>
    </recommendedName>
</protein>
<name>A0A1F7UY22_9BACT</name>
<evidence type="ECO:0000256" key="4">
    <source>
        <dbReference type="HAMAP-Rule" id="MF_01201"/>
    </source>
</evidence>
<dbReference type="SUPFAM" id="SSF50621">
    <property type="entry name" value="Alanine racemase C-terminal domain-like"/>
    <property type="match status" value="1"/>
</dbReference>
<comment type="cofactor">
    <cofactor evidence="1 4 5">
        <name>pyridoxal 5'-phosphate</name>
        <dbReference type="ChEBI" id="CHEBI:597326"/>
    </cofactor>
</comment>
<dbReference type="FunFam" id="3.20.20.10:FF:000002">
    <property type="entry name" value="Alanine racemase"/>
    <property type="match status" value="1"/>
</dbReference>
<dbReference type="NCBIfam" id="TIGR00492">
    <property type="entry name" value="alr"/>
    <property type="match status" value="1"/>
</dbReference>
<dbReference type="EMBL" id="MGEL01000064">
    <property type="protein sequence ID" value="OGL82658.1"/>
    <property type="molecule type" value="Genomic_DNA"/>
</dbReference>
<evidence type="ECO:0000259" key="7">
    <source>
        <dbReference type="SMART" id="SM01005"/>
    </source>
</evidence>
<dbReference type="Pfam" id="PF01168">
    <property type="entry name" value="Ala_racemase_N"/>
    <property type="match status" value="1"/>
</dbReference>
<keyword evidence="3 4" id="KW-0413">Isomerase</keyword>
<gene>
    <name evidence="8" type="ORF">A3B32_00120</name>
</gene>
<evidence type="ECO:0000256" key="5">
    <source>
        <dbReference type="PIRSR" id="PIRSR600821-50"/>
    </source>
</evidence>
<dbReference type="PANTHER" id="PTHR30511">
    <property type="entry name" value="ALANINE RACEMASE"/>
    <property type="match status" value="1"/>
</dbReference>
<dbReference type="PRINTS" id="PR00992">
    <property type="entry name" value="ALARACEMASE"/>
</dbReference>
<dbReference type="PANTHER" id="PTHR30511:SF0">
    <property type="entry name" value="ALANINE RACEMASE, CATABOLIC-RELATED"/>
    <property type="match status" value="1"/>
</dbReference>
<evidence type="ECO:0000256" key="3">
    <source>
        <dbReference type="ARBA" id="ARBA00023235"/>
    </source>
</evidence>
<dbReference type="GO" id="GO:0008784">
    <property type="term" value="F:alanine racemase activity"/>
    <property type="evidence" value="ECO:0007669"/>
    <property type="project" value="UniProtKB-UniRule"/>
</dbReference>
<comment type="pathway">
    <text evidence="4">Amino-acid biosynthesis; D-alanine biosynthesis; D-alanine from L-alanine: step 1/1.</text>
</comment>
<dbReference type="GO" id="GO:0030632">
    <property type="term" value="P:D-alanine biosynthetic process"/>
    <property type="evidence" value="ECO:0007669"/>
    <property type="project" value="UniProtKB-UniRule"/>
</dbReference>
<dbReference type="SUPFAM" id="SSF51419">
    <property type="entry name" value="PLP-binding barrel"/>
    <property type="match status" value="1"/>
</dbReference>
<feature type="modified residue" description="N6-(pyridoxal phosphate)lysine" evidence="4 5">
    <location>
        <position position="35"/>
    </location>
</feature>
<dbReference type="InterPro" id="IPR001608">
    <property type="entry name" value="Ala_racemase_N"/>
</dbReference>
<evidence type="ECO:0000256" key="6">
    <source>
        <dbReference type="PIRSR" id="PIRSR600821-52"/>
    </source>
</evidence>
<reference evidence="8 9" key="1">
    <citation type="journal article" date="2016" name="Nat. Commun.">
        <title>Thousands of microbial genomes shed light on interconnected biogeochemical processes in an aquifer system.</title>
        <authorList>
            <person name="Anantharaman K."/>
            <person name="Brown C.T."/>
            <person name="Hug L.A."/>
            <person name="Sharon I."/>
            <person name="Castelle C.J."/>
            <person name="Probst A.J."/>
            <person name="Thomas B.C."/>
            <person name="Singh A."/>
            <person name="Wilkins M.J."/>
            <person name="Karaoz U."/>
            <person name="Brodie E.L."/>
            <person name="Williams K.H."/>
            <person name="Hubbard S.S."/>
            <person name="Banfield J.F."/>
        </authorList>
    </citation>
    <scope>NUCLEOTIDE SEQUENCE [LARGE SCALE GENOMIC DNA]</scope>
</reference>
<dbReference type="PROSITE" id="PS00395">
    <property type="entry name" value="ALANINE_RACEMASE"/>
    <property type="match status" value="1"/>
</dbReference>
<dbReference type="Gene3D" id="3.20.20.10">
    <property type="entry name" value="Alanine racemase"/>
    <property type="match status" value="1"/>
</dbReference>
<feature type="active site" description="Proton acceptor; specific for L-alanine" evidence="4">
    <location>
        <position position="269"/>
    </location>
</feature>
<dbReference type="Proteomes" id="UP000176932">
    <property type="component" value="Unassembled WGS sequence"/>
</dbReference>
<dbReference type="InterPro" id="IPR029066">
    <property type="entry name" value="PLP-binding_barrel"/>
</dbReference>
<dbReference type="Gene3D" id="2.40.37.10">
    <property type="entry name" value="Lyase, Ornithine Decarboxylase, Chain A, domain 1"/>
    <property type="match status" value="1"/>
</dbReference>
<dbReference type="Pfam" id="PF00842">
    <property type="entry name" value="Ala_racemase_C"/>
    <property type="match status" value="1"/>
</dbReference>
<sequence>MKPSWIEIHEDAVRHNYLCLREQLGKGPKLMAVVKANAYGHDLRKFGKLVQSLGVDWMGVSTIDEALVLRSDGVTTPILLLTGSHDVDVFYEAARVGVSVTVSTAEGLETLRTLSPDVIRRQRIHLKIDTGMHRQGFLFQDIPWLAEYLKELRISSKVIEGVFTHFASAEDPKQTDETHLQIAQFHSAVHLIQSAGFRPLVHAAATAGAMIFPEARYDLVRVGAGLYGIWPSQATREAFEKVIPLKPACSWKTVVNEVKHLRQGSLVGYDLTATLQRDSVVALCPVGYWHGYRRTLSNIGAVLVRGVRVPIVGRISMGMTAIDVTDVPGVCVGQEVVLLGKERDGDEISLDEFAQWCGSINKDVVSTIHPSLERIYR</sequence>
<evidence type="ECO:0000256" key="2">
    <source>
        <dbReference type="ARBA" id="ARBA00022898"/>
    </source>
</evidence>
<comment type="similarity">
    <text evidence="4">Belongs to the alanine racemase family.</text>
</comment>
<feature type="domain" description="Alanine racemase C-terminal" evidence="7">
    <location>
        <begin position="248"/>
        <end position="377"/>
    </location>
</feature>
<comment type="caution">
    <text evidence="8">The sequence shown here is derived from an EMBL/GenBank/DDBJ whole genome shotgun (WGS) entry which is preliminary data.</text>
</comment>
<feature type="binding site" evidence="4 6">
    <location>
        <position position="134"/>
    </location>
    <ligand>
        <name>substrate</name>
    </ligand>
</feature>
<dbReference type="SMART" id="SM01005">
    <property type="entry name" value="Ala_racemase_C"/>
    <property type="match status" value="1"/>
</dbReference>
<proteinExistence type="inferred from homology"/>
<dbReference type="InterPro" id="IPR009006">
    <property type="entry name" value="Ala_racemase/Decarboxylase_C"/>
</dbReference>
<comment type="function">
    <text evidence="4">Catalyzes the interconversion of L-alanine and D-alanine. May also act on other amino acids.</text>
</comment>
<feature type="active site" description="Proton acceptor; specific for D-alanine" evidence="4">
    <location>
        <position position="35"/>
    </location>
</feature>
<dbReference type="EC" id="5.1.1.1" evidence="4"/>